<dbReference type="PANTHER" id="PTHR42780:SF1">
    <property type="entry name" value="ISOLEUCINE--TRNA LIGASE, CYTOPLASMIC"/>
    <property type="match status" value="1"/>
</dbReference>
<dbReference type="PANTHER" id="PTHR42780">
    <property type="entry name" value="SOLEUCYL-TRNA SYNTHETASE"/>
    <property type="match status" value="1"/>
</dbReference>
<evidence type="ECO:0000259" key="6">
    <source>
        <dbReference type="Pfam" id="PF08264"/>
    </source>
</evidence>
<organism evidence="7 8">
    <name type="scientific">Candidatus Kaiserbacteria bacterium GW2011_GWC2_49_12</name>
    <dbReference type="NCBI Taxonomy" id="1618675"/>
    <lineage>
        <taxon>Bacteria</taxon>
        <taxon>Candidatus Kaiseribacteriota</taxon>
    </lineage>
</organism>
<evidence type="ECO:0000256" key="5">
    <source>
        <dbReference type="ARBA" id="ARBA00023146"/>
    </source>
</evidence>
<accession>A0A0G1VMV7</accession>
<dbReference type="GO" id="GO:0004822">
    <property type="term" value="F:isoleucine-tRNA ligase activity"/>
    <property type="evidence" value="ECO:0007669"/>
    <property type="project" value="InterPro"/>
</dbReference>
<feature type="domain" description="Methionyl/Valyl/Leucyl/Isoleucyl-tRNA synthetase anticodon-binding" evidence="6">
    <location>
        <begin position="70"/>
        <end position="135"/>
    </location>
</feature>
<keyword evidence="2" id="KW-0547">Nucleotide-binding</keyword>
<dbReference type="AlphaFoldDB" id="A0A0G1VMV7"/>
<dbReference type="GO" id="GO:0006428">
    <property type="term" value="P:isoleucyl-tRNA aminoacylation"/>
    <property type="evidence" value="ECO:0007669"/>
    <property type="project" value="TreeGrafter"/>
</dbReference>
<dbReference type="InterPro" id="IPR023586">
    <property type="entry name" value="Ile-tRNA-ligase_type2"/>
</dbReference>
<keyword evidence="5" id="KW-0030">Aminoacyl-tRNA synthetase</keyword>
<evidence type="ECO:0000313" key="7">
    <source>
        <dbReference type="EMBL" id="KKW07803.1"/>
    </source>
</evidence>
<dbReference type="InterPro" id="IPR013155">
    <property type="entry name" value="M/V/L/I-tRNA-synth_anticd-bd"/>
</dbReference>
<evidence type="ECO:0000256" key="3">
    <source>
        <dbReference type="ARBA" id="ARBA00022840"/>
    </source>
</evidence>
<name>A0A0G1VMV7_9BACT</name>
<comment type="caution">
    <text evidence="7">The sequence shown here is derived from an EMBL/GenBank/DDBJ whole genome shotgun (WGS) entry which is preliminary data.</text>
</comment>
<dbReference type="Gene3D" id="1.10.730.10">
    <property type="entry name" value="Isoleucyl-tRNA Synthetase, Domain 1"/>
    <property type="match status" value="1"/>
</dbReference>
<keyword evidence="1 7" id="KW-0436">Ligase</keyword>
<dbReference type="SUPFAM" id="SSF52374">
    <property type="entry name" value="Nucleotidylyl transferase"/>
    <property type="match status" value="1"/>
</dbReference>
<protein>
    <submittedName>
        <fullName evidence="7">Isoleucine-tRNA ligase</fullName>
    </submittedName>
</protein>
<evidence type="ECO:0000313" key="8">
    <source>
        <dbReference type="Proteomes" id="UP000034589"/>
    </source>
</evidence>
<keyword evidence="3" id="KW-0067">ATP-binding</keyword>
<gene>
    <name evidence="7" type="ORF">UY39_C0007G0013</name>
</gene>
<dbReference type="GO" id="GO:0005524">
    <property type="term" value="F:ATP binding"/>
    <property type="evidence" value="ECO:0007669"/>
    <property type="project" value="UniProtKB-KW"/>
</dbReference>
<evidence type="ECO:0000256" key="2">
    <source>
        <dbReference type="ARBA" id="ARBA00022741"/>
    </source>
</evidence>
<proteinExistence type="predicted"/>
<dbReference type="Proteomes" id="UP000034589">
    <property type="component" value="Unassembled WGS sequence"/>
</dbReference>
<dbReference type="SUPFAM" id="SSF47323">
    <property type="entry name" value="Anticodon-binding domain of a subclass of class I aminoacyl-tRNA synthetases"/>
    <property type="match status" value="1"/>
</dbReference>
<dbReference type="Pfam" id="PF08264">
    <property type="entry name" value="Anticodon_1"/>
    <property type="match status" value="1"/>
</dbReference>
<dbReference type="InterPro" id="IPR009080">
    <property type="entry name" value="tRNAsynth_Ia_anticodon-bd"/>
</dbReference>
<evidence type="ECO:0000256" key="1">
    <source>
        <dbReference type="ARBA" id="ARBA00022598"/>
    </source>
</evidence>
<sequence length="159" mass="18162">MEVVDRYGADALRFYLLSSPVMQAENLSFSEKGVDEIVKKNIGRLSNVLAFYQLYANGTPRDWKSGHILDRWILLRLDQLIREITDGFETYRLDIATRPITGFIDDLSVWYLRRSRERFKTTDNNDALATLRYVLLCRASVSVGARRGGRGKCPLGVLA</sequence>
<keyword evidence="4" id="KW-0648">Protein biosynthesis</keyword>
<dbReference type="EMBL" id="LCPV01000007">
    <property type="protein sequence ID" value="KKW07803.1"/>
    <property type="molecule type" value="Genomic_DNA"/>
</dbReference>
<evidence type="ECO:0000256" key="4">
    <source>
        <dbReference type="ARBA" id="ARBA00022917"/>
    </source>
</evidence>
<reference evidence="7 8" key="1">
    <citation type="journal article" date="2015" name="Nature">
        <title>rRNA introns, odd ribosomes, and small enigmatic genomes across a large radiation of phyla.</title>
        <authorList>
            <person name="Brown C.T."/>
            <person name="Hug L.A."/>
            <person name="Thomas B.C."/>
            <person name="Sharon I."/>
            <person name="Castelle C.J."/>
            <person name="Singh A."/>
            <person name="Wilkins M.J."/>
            <person name="Williams K.H."/>
            <person name="Banfield J.F."/>
        </authorList>
    </citation>
    <scope>NUCLEOTIDE SEQUENCE [LARGE SCALE GENOMIC DNA]</scope>
</reference>